<sequence>MAKITLETIYKEIKDLRALMEALVETVDILSDPRELKEIRKGLMDIRKGRIRSWDEFEQELRREGKI</sequence>
<dbReference type="EMBL" id="RCOS01000112">
    <property type="protein sequence ID" value="RSN73692.1"/>
    <property type="molecule type" value="Genomic_DNA"/>
</dbReference>
<proteinExistence type="predicted"/>
<evidence type="ECO:0008006" key="3">
    <source>
        <dbReference type="Google" id="ProtNLM"/>
    </source>
</evidence>
<evidence type="ECO:0000313" key="2">
    <source>
        <dbReference type="Proteomes" id="UP000277582"/>
    </source>
</evidence>
<dbReference type="RefSeq" id="WP_125671772.1">
    <property type="nucleotide sequence ID" value="NZ_RCOS01000112.1"/>
</dbReference>
<organism evidence="1 2">
    <name type="scientific">Candidatus Methanodesulfokora washburnensis</name>
    <dbReference type="NCBI Taxonomy" id="2478471"/>
    <lineage>
        <taxon>Archaea</taxon>
        <taxon>Thermoproteota</taxon>
        <taxon>Candidatus Korarchaeia</taxon>
        <taxon>Candidatus Korarchaeia incertae sedis</taxon>
        <taxon>Candidatus Methanodesulfokora</taxon>
    </lineage>
</organism>
<reference evidence="1 2" key="1">
    <citation type="submission" date="2018-10" db="EMBL/GenBank/DDBJ databases">
        <title>Co-occurring genomic capacity for anaerobic methane metabolism and dissimilatory sulfite reduction discovered in the Korarchaeota.</title>
        <authorList>
            <person name="Mckay L.J."/>
            <person name="Dlakic M."/>
            <person name="Fields M.W."/>
            <person name="Delmont T.O."/>
            <person name="Eren A.M."/>
            <person name="Jay Z.J."/>
            <person name="Klingelsmith K.B."/>
            <person name="Rusch D.B."/>
            <person name="Inskeep W.P."/>
        </authorList>
    </citation>
    <scope>NUCLEOTIDE SEQUENCE [LARGE SCALE GENOMIC DNA]</scope>
    <source>
        <strain evidence="1 2">MDKW</strain>
    </source>
</reference>
<gene>
    <name evidence="1" type="ORF">D6D85_09615</name>
</gene>
<dbReference type="Proteomes" id="UP000277582">
    <property type="component" value="Unassembled WGS sequence"/>
</dbReference>
<evidence type="ECO:0000313" key="1">
    <source>
        <dbReference type="EMBL" id="RSN73692.1"/>
    </source>
</evidence>
<comment type="caution">
    <text evidence="1">The sequence shown here is derived from an EMBL/GenBank/DDBJ whole genome shotgun (WGS) entry which is preliminary data.</text>
</comment>
<name>A0A3R9QW76_9CREN</name>
<dbReference type="AlphaFoldDB" id="A0A3R9QW76"/>
<keyword evidence="2" id="KW-1185">Reference proteome</keyword>
<accession>A0A3R9QW76</accession>
<dbReference type="Gene3D" id="1.10.1220.170">
    <property type="match status" value="1"/>
</dbReference>
<protein>
    <recommendedName>
        <fullName evidence="3">Antitoxin</fullName>
    </recommendedName>
</protein>